<keyword evidence="14" id="KW-0413">Isomerase</keyword>
<dbReference type="SUPFAM" id="SSF51182">
    <property type="entry name" value="RmlC-like cupins"/>
    <property type="match status" value="1"/>
</dbReference>
<dbReference type="CDD" id="cd02213">
    <property type="entry name" value="cupin_PMI_typeII_C"/>
    <property type="match status" value="1"/>
</dbReference>
<evidence type="ECO:0000256" key="6">
    <source>
        <dbReference type="ARBA" id="ARBA00022741"/>
    </source>
</evidence>
<feature type="domain" description="Mannose-6-phosphate isomerase type II C-terminal" evidence="12">
    <location>
        <begin position="351"/>
        <end position="465"/>
    </location>
</feature>
<dbReference type="InterPro" id="IPR011051">
    <property type="entry name" value="RmlC_Cupin_sf"/>
</dbReference>
<evidence type="ECO:0000256" key="7">
    <source>
        <dbReference type="ARBA" id="ARBA00023134"/>
    </source>
</evidence>
<dbReference type="RefSeq" id="WP_016961788.1">
    <property type="nucleotide sequence ID" value="NZ_AJWN02000085.1"/>
</dbReference>
<dbReference type="GO" id="GO:0016853">
    <property type="term" value="F:isomerase activity"/>
    <property type="evidence" value="ECO:0007669"/>
    <property type="project" value="UniProtKB-KW"/>
</dbReference>
<dbReference type="InterPro" id="IPR005835">
    <property type="entry name" value="NTP_transferase_dom"/>
</dbReference>
<dbReference type="InterPro" id="IPR001538">
    <property type="entry name" value="Man6P_isomerase-2_C"/>
</dbReference>
<evidence type="ECO:0000313" key="14">
    <source>
        <dbReference type="EMBL" id="OEE59390.1"/>
    </source>
</evidence>
<dbReference type="NCBIfam" id="TIGR01479">
    <property type="entry name" value="GMP_PMI"/>
    <property type="match status" value="1"/>
</dbReference>
<name>A0A1E5C1L9_9GAMM</name>
<evidence type="ECO:0000259" key="12">
    <source>
        <dbReference type="Pfam" id="PF01050"/>
    </source>
</evidence>
<keyword evidence="7" id="KW-0342">GTP-binding</keyword>
<dbReference type="GO" id="GO:0000271">
    <property type="term" value="P:polysaccharide biosynthetic process"/>
    <property type="evidence" value="ECO:0007669"/>
    <property type="project" value="InterPro"/>
</dbReference>
<dbReference type="GO" id="GO:0004475">
    <property type="term" value="F:mannose-1-phosphate guanylyltransferase (GTP) activity"/>
    <property type="evidence" value="ECO:0007669"/>
    <property type="project" value="UniProtKB-EC"/>
</dbReference>
<dbReference type="SUPFAM" id="SSF53448">
    <property type="entry name" value="Nucleotide-diphospho-sugar transferases"/>
    <property type="match status" value="1"/>
</dbReference>
<feature type="domain" description="Nucleotidyl transferase" evidence="11">
    <location>
        <begin position="3"/>
        <end position="284"/>
    </location>
</feature>
<dbReference type="InterPro" id="IPR014710">
    <property type="entry name" value="RmlC-like_jellyroll"/>
</dbReference>
<dbReference type="UniPathway" id="UPA00126">
    <property type="reaction ID" value="UER00930"/>
</dbReference>
<dbReference type="InterPro" id="IPR049577">
    <property type="entry name" value="GMPP_N"/>
</dbReference>
<reference evidence="14 15" key="1">
    <citation type="journal article" date="2012" name="Science">
        <title>Ecological populations of bacteria act as socially cohesive units of antibiotic production and resistance.</title>
        <authorList>
            <person name="Cordero O.X."/>
            <person name="Wildschutte H."/>
            <person name="Kirkup B."/>
            <person name="Proehl S."/>
            <person name="Ngo L."/>
            <person name="Hussain F."/>
            <person name="Le Roux F."/>
            <person name="Mincer T."/>
            <person name="Polz M.F."/>
        </authorList>
    </citation>
    <scope>NUCLEOTIDE SEQUENCE [LARGE SCALE GENOMIC DNA]</scope>
    <source>
        <strain evidence="14 15">FF-454</strain>
    </source>
</reference>
<dbReference type="Gene3D" id="3.90.550.10">
    <property type="entry name" value="Spore Coat Polysaccharide Biosynthesis Protein SpsA, Chain A"/>
    <property type="match status" value="1"/>
</dbReference>
<dbReference type="PANTHER" id="PTHR46390">
    <property type="entry name" value="MANNOSE-1-PHOSPHATE GUANYLYLTRANSFERASE"/>
    <property type="match status" value="1"/>
</dbReference>
<dbReference type="FunFam" id="2.60.120.10:FF:000032">
    <property type="entry name" value="Mannose-1-phosphate guanylyltransferase/mannose-6-phosphate isomerase"/>
    <property type="match status" value="1"/>
</dbReference>
<dbReference type="Proteomes" id="UP000095039">
    <property type="component" value="Unassembled WGS sequence"/>
</dbReference>
<dbReference type="GO" id="GO:0009298">
    <property type="term" value="P:GDP-mannose biosynthetic process"/>
    <property type="evidence" value="ECO:0007669"/>
    <property type="project" value="UniProtKB-UniPathway"/>
</dbReference>
<evidence type="ECO:0000256" key="4">
    <source>
        <dbReference type="ARBA" id="ARBA00022679"/>
    </source>
</evidence>
<dbReference type="InterPro" id="IPR029044">
    <property type="entry name" value="Nucleotide-diphossugar_trans"/>
</dbReference>
<gene>
    <name evidence="14" type="ORF">A1OK_14100</name>
</gene>
<sequence>MVPVILSGGSGSRMWPLSRKDFPKQFLSLVSDHTLLQDTVLRLPKGAAESPIFICSEDHRFIVKDQLADIHCKARSVLLEPMGRNTAPAVALAALELEGMGLSDELMLVLPADHVIRDKNKFHRALEAAEQQAKAGKLVLFGIEPTGPETGYGYVKSGEALNHGSFEVDRFVEKPDARTAIGYLKSGGYYWNSGMFLFKVSTVLKELQTHTPDIIEHCQEAINTKFKDLDFYKIDEYVFSRCPDISIDYAVMEKTQDAVIVPLNAGWNDVGSWSALWEERNDIRDDAGNVYQGDVIGEHNIDCLVKSSHRLVNVNGLKDTIVIETKDAVMVSHRDYVQDIKQVVDKLKSESRNEGSRHTKSYKPWGSNDSIDNGNRYKVEKLTINPGESLSLHRHYHRAEHWIVVKGSAVVTVDANSFVMTENQSTFIPPATYHRLTNNGQIPLELIEIQTGSYLGDNDIERVEDHYGRTTTEMQEARLLQPTQFFQAVK</sequence>
<dbReference type="InterPro" id="IPR051161">
    <property type="entry name" value="Mannose-6P_isomerase_type2"/>
</dbReference>
<evidence type="ECO:0000256" key="1">
    <source>
        <dbReference type="ARBA" id="ARBA00004823"/>
    </source>
</evidence>
<dbReference type="FunFam" id="3.90.550.10:FF:000046">
    <property type="entry name" value="Mannose-1-phosphate guanylyltransferase (GDP)"/>
    <property type="match status" value="1"/>
</dbReference>
<dbReference type="InterPro" id="IPR054566">
    <property type="entry name" value="ManC/GMP-like_b-helix"/>
</dbReference>
<dbReference type="Pfam" id="PF00483">
    <property type="entry name" value="NTP_transferase"/>
    <property type="match status" value="1"/>
</dbReference>
<dbReference type="CDD" id="cd02509">
    <property type="entry name" value="GDP-M1P_Guanylyltransferase"/>
    <property type="match status" value="1"/>
</dbReference>
<dbReference type="AlphaFoldDB" id="A0A1E5C1L9"/>
<evidence type="ECO:0000256" key="8">
    <source>
        <dbReference type="ARBA" id="ARBA00047343"/>
    </source>
</evidence>
<organism evidence="14 15">
    <name type="scientific">Enterovibrio norvegicus FF-454</name>
    <dbReference type="NCBI Taxonomy" id="1185651"/>
    <lineage>
        <taxon>Bacteria</taxon>
        <taxon>Pseudomonadati</taxon>
        <taxon>Pseudomonadota</taxon>
        <taxon>Gammaproteobacteria</taxon>
        <taxon>Vibrionales</taxon>
        <taxon>Vibrionaceae</taxon>
        <taxon>Enterovibrio</taxon>
    </lineage>
</organism>
<feature type="compositionally biased region" description="Basic and acidic residues" evidence="10">
    <location>
        <begin position="347"/>
        <end position="357"/>
    </location>
</feature>
<comment type="similarity">
    <text evidence="2 9">Belongs to the mannose-6-phosphate isomerase type 2 family.</text>
</comment>
<evidence type="ECO:0000256" key="2">
    <source>
        <dbReference type="ARBA" id="ARBA00006115"/>
    </source>
</evidence>
<evidence type="ECO:0000259" key="13">
    <source>
        <dbReference type="Pfam" id="PF22640"/>
    </source>
</evidence>
<dbReference type="Pfam" id="PF22640">
    <property type="entry name" value="ManC_GMP_beta-helix"/>
    <property type="match status" value="1"/>
</dbReference>
<comment type="pathway">
    <text evidence="1">Nucleotide-sugar biosynthesis; GDP-alpha-D-mannose biosynthesis; GDP-alpha-D-mannose from alpha-D-mannose 1-phosphate (GTP route): step 1/1.</text>
</comment>
<dbReference type="EMBL" id="AJWN02000085">
    <property type="protein sequence ID" value="OEE59390.1"/>
    <property type="molecule type" value="Genomic_DNA"/>
</dbReference>
<accession>A0A1E5C1L9</accession>
<dbReference type="Gene3D" id="2.60.120.10">
    <property type="entry name" value="Jelly Rolls"/>
    <property type="match status" value="1"/>
</dbReference>
<feature type="region of interest" description="Disordered" evidence="10">
    <location>
        <begin position="347"/>
        <end position="370"/>
    </location>
</feature>
<evidence type="ECO:0000313" key="15">
    <source>
        <dbReference type="Proteomes" id="UP000095039"/>
    </source>
</evidence>
<keyword evidence="6" id="KW-0547">Nucleotide-binding</keyword>
<proteinExistence type="inferred from homology"/>
<keyword evidence="4" id="KW-0808">Transferase</keyword>
<dbReference type="GO" id="GO:0005525">
    <property type="term" value="F:GTP binding"/>
    <property type="evidence" value="ECO:0007669"/>
    <property type="project" value="UniProtKB-KW"/>
</dbReference>
<evidence type="ECO:0000256" key="9">
    <source>
        <dbReference type="RuleBase" id="RU004190"/>
    </source>
</evidence>
<comment type="catalytic activity">
    <reaction evidence="8">
        <text>alpha-D-mannose 1-phosphate + GTP + H(+) = GDP-alpha-D-mannose + diphosphate</text>
        <dbReference type="Rhea" id="RHEA:15229"/>
        <dbReference type="ChEBI" id="CHEBI:15378"/>
        <dbReference type="ChEBI" id="CHEBI:33019"/>
        <dbReference type="ChEBI" id="CHEBI:37565"/>
        <dbReference type="ChEBI" id="CHEBI:57527"/>
        <dbReference type="ChEBI" id="CHEBI:58409"/>
        <dbReference type="EC" id="2.7.7.13"/>
    </reaction>
</comment>
<evidence type="ECO:0000256" key="10">
    <source>
        <dbReference type="SAM" id="MobiDB-lite"/>
    </source>
</evidence>
<dbReference type="Pfam" id="PF01050">
    <property type="entry name" value="MannoseP_isomer"/>
    <property type="match status" value="1"/>
</dbReference>
<evidence type="ECO:0000259" key="11">
    <source>
        <dbReference type="Pfam" id="PF00483"/>
    </source>
</evidence>
<protein>
    <recommendedName>
        <fullName evidence="3">mannose-1-phosphate guanylyltransferase</fullName>
        <ecNumber evidence="3">2.7.7.13</ecNumber>
    </recommendedName>
</protein>
<keyword evidence="5 14" id="KW-0548">Nucleotidyltransferase</keyword>
<evidence type="ECO:0000256" key="3">
    <source>
        <dbReference type="ARBA" id="ARBA00012387"/>
    </source>
</evidence>
<dbReference type="EC" id="2.7.7.13" evidence="3"/>
<feature type="domain" description="MannoseP isomerase/GMP-like beta-helix" evidence="13">
    <location>
        <begin position="302"/>
        <end position="347"/>
    </location>
</feature>
<evidence type="ECO:0000256" key="5">
    <source>
        <dbReference type="ARBA" id="ARBA00022695"/>
    </source>
</evidence>
<keyword evidence="15" id="KW-1185">Reference proteome</keyword>
<dbReference type="PANTHER" id="PTHR46390:SF1">
    <property type="entry name" value="MANNOSE-1-PHOSPHATE GUANYLYLTRANSFERASE"/>
    <property type="match status" value="1"/>
</dbReference>
<comment type="caution">
    <text evidence="14">The sequence shown here is derived from an EMBL/GenBank/DDBJ whole genome shotgun (WGS) entry which is preliminary data.</text>
</comment>
<dbReference type="InterPro" id="IPR006375">
    <property type="entry name" value="Man1P_GuaTrfase/Man6P_Isoase"/>
</dbReference>